<proteinExistence type="predicted"/>
<feature type="domain" description="RING-type" evidence="6">
    <location>
        <begin position="95"/>
        <end position="137"/>
    </location>
</feature>
<reference evidence="7" key="2">
    <citation type="journal article" date="2015" name="Data Brief">
        <title>Shoot transcriptome of the giant reed, Arundo donax.</title>
        <authorList>
            <person name="Barrero R.A."/>
            <person name="Guerrero F.D."/>
            <person name="Moolhuijzen P."/>
            <person name="Goolsby J.A."/>
            <person name="Tidwell J."/>
            <person name="Bellgard S.E."/>
            <person name="Bellgard M.I."/>
        </authorList>
    </citation>
    <scope>NUCLEOTIDE SEQUENCE</scope>
    <source>
        <tissue evidence="7">Shoot tissue taken approximately 20 cm above the soil surface</tissue>
    </source>
</reference>
<keyword evidence="3" id="KW-0862">Zinc</keyword>
<organism evidence="7">
    <name type="scientific">Arundo donax</name>
    <name type="common">Giant reed</name>
    <name type="synonym">Donax arundinaceus</name>
    <dbReference type="NCBI Taxonomy" id="35708"/>
    <lineage>
        <taxon>Eukaryota</taxon>
        <taxon>Viridiplantae</taxon>
        <taxon>Streptophyta</taxon>
        <taxon>Embryophyta</taxon>
        <taxon>Tracheophyta</taxon>
        <taxon>Spermatophyta</taxon>
        <taxon>Magnoliopsida</taxon>
        <taxon>Liliopsida</taxon>
        <taxon>Poales</taxon>
        <taxon>Poaceae</taxon>
        <taxon>PACMAD clade</taxon>
        <taxon>Arundinoideae</taxon>
        <taxon>Arundineae</taxon>
        <taxon>Arundo</taxon>
    </lineage>
</organism>
<dbReference type="PANTHER" id="PTHR47258">
    <property type="match status" value="1"/>
</dbReference>
<evidence type="ECO:0000259" key="6">
    <source>
        <dbReference type="PROSITE" id="PS50089"/>
    </source>
</evidence>
<keyword evidence="5" id="KW-1133">Transmembrane helix</keyword>
<feature type="transmembrane region" description="Helical" evidence="5">
    <location>
        <begin position="12"/>
        <end position="36"/>
    </location>
</feature>
<dbReference type="PROSITE" id="PS50089">
    <property type="entry name" value="ZF_RING_2"/>
    <property type="match status" value="1"/>
</dbReference>
<keyword evidence="5" id="KW-0812">Transmembrane</keyword>
<feature type="transmembrane region" description="Helical" evidence="5">
    <location>
        <begin position="56"/>
        <end position="74"/>
    </location>
</feature>
<dbReference type="InterPro" id="IPR001841">
    <property type="entry name" value="Znf_RING"/>
</dbReference>
<sequence>MGISSMPAPKDSLLAYVLYNTAVSIAILAGLVRSALVFLGLAVPHAWEDGSEEHQLAAIAAAAAAAAAAGPSLADRFRSRFRPSRFGRRRGGADCRVCLARFEPESVVDRLPCGHLFHRACLETWLDYDHATCPLCRLRLLPAVDDSPSPAPSPAPRLGRI</sequence>
<evidence type="ECO:0000256" key="2">
    <source>
        <dbReference type="ARBA" id="ARBA00022771"/>
    </source>
</evidence>
<dbReference type="GO" id="GO:0008270">
    <property type="term" value="F:zinc ion binding"/>
    <property type="evidence" value="ECO:0007669"/>
    <property type="project" value="UniProtKB-KW"/>
</dbReference>
<keyword evidence="1" id="KW-0479">Metal-binding</keyword>
<dbReference type="InterPro" id="IPR013083">
    <property type="entry name" value="Znf_RING/FYVE/PHD"/>
</dbReference>
<name>A0A0A9DN27_ARUDO</name>
<reference evidence="7" key="1">
    <citation type="submission" date="2014-09" db="EMBL/GenBank/DDBJ databases">
        <authorList>
            <person name="Magalhaes I.L.F."/>
            <person name="Oliveira U."/>
            <person name="Santos F.R."/>
            <person name="Vidigal T.H.D.A."/>
            <person name="Brescovit A.D."/>
            <person name="Santos A.J."/>
        </authorList>
    </citation>
    <scope>NUCLEOTIDE SEQUENCE</scope>
    <source>
        <tissue evidence="7">Shoot tissue taken approximately 20 cm above the soil surface</tissue>
    </source>
</reference>
<dbReference type="AlphaFoldDB" id="A0A0A9DN27"/>
<dbReference type="CDD" id="cd16448">
    <property type="entry name" value="RING-H2"/>
    <property type="match status" value="1"/>
</dbReference>
<protein>
    <recommendedName>
        <fullName evidence="6">RING-type domain-containing protein</fullName>
    </recommendedName>
</protein>
<evidence type="ECO:0000313" key="7">
    <source>
        <dbReference type="EMBL" id="JAD85157.1"/>
    </source>
</evidence>
<dbReference type="InterPro" id="IPR044249">
    <property type="entry name" value="XERICO-like"/>
</dbReference>
<dbReference type="SUPFAM" id="SSF57850">
    <property type="entry name" value="RING/U-box"/>
    <property type="match status" value="1"/>
</dbReference>
<evidence type="ECO:0000256" key="4">
    <source>
        <dbReference type="PROSITE-ProRule" id="PRU00175"/>
    </source>
</evidence>
<dbReference type="EMBL" id="GBRH01212738">
    <property type="protein sequence ID" value="JAD85157.1"/>
    <property type="molecule type" value="Transcribed_RNA"/>
</dbReference>
<keyword evidence="2 4" id="KW-0863">Zinc-finger</keyword>
<keyword evidence="5" id="KW-0472">Membrane</keyword>
<dbReference type="Pfam" id="PF13639">
    <property type="entry name" value="zf-RING_2"/>
    <property type="match status" value="1"/>
</dbReference>
<evidence type="ECO:0000256" key="3">
    <source>
        <dbReference type="ARBA" id="ARBA00022833"/>
    </source>
</evidence>
<dbReference type="PANTHER" id="PTHR47258:SF1">
    <property type="entry name" value="E3 UBIQUITIN-PROTEIN LIGASE XERICO-RELATED"/>
    <property type="match status" value="1"/>
</dbReference>
<dbReference type="Gene3D" id="3.30.40.10">
    <property type="entry name" value="Zinc/RING finger domain, C3HC4 (zinc finger)"/>
    <property type="match status" value="1"/>
</dbReference>
<accession>A0A0A9DN27</accession>
<dbReference type="SMART" id="SM00744">
    <property type="entry name" value="RINGv"/>
    <property type="match status" value="1"/>
</dbReference>
<dbReference type="InterPro" id="IPR011016">
    <property type="entry name" value="Znf_RING-CH"/>
</dbReference>
<dbReference type="SMART" id="SM00184">
    <property type="entry name" value="RING"/>
    <property type="match status" value="1"/>
</dbReference>
<evidence type="ECO:0000256" key="5">
    <source>
        <dbReference type="SAM" id="Phobius"/>
    </source>
</evidence>
<evidence type="ECO:0000256" key="1">
    <source>
        <dbReference type="ARBA" id="ARBA00022723"/>
    </source>
</evidence>